<sequence length="128" mass="13846">MSAGHWKEVEWVGFTGEAGTRTLWSDSGVAPGGSLLAARRGHHWCSTWQHERVCQAIRLTSDVPTPCGAWRQGCAPPGGGGKTMALEERWRLAAGMYRQAIWACFARRSGTVSPGGVWAEPGRNVVVL</sequence>
<evidence type="ECO:0000313" key="2">
    <source>
        <dbReference type="Proteomes" id="UP000501690"/>
    </source>
</evidence>
<protein>
    <submittedName>
        <fullName evidence="1">Uncharacterized protein</fullName>
    </submittedName>
</protein>
<name>A0A4D6LXS2_VIGUN</name>
<keyword evidence="2" id="KW-1185">Reference proteome</keyword>
<proteinExistence type="predicted"/>
<dbReference type="Proteomes" id="UP000501690">
    <property type="component" value="Linkage Group LG5"/>
</dbReference>
<dbReference type="AlphaFoldDB" id="A0A4D6LXS2"/>
<accession>A0A4D6LXS2</accession>
<evidence type="ECO:0000313" key="1">
    <source>
        <dbReference type="EMBL" id="QCD93809.1"/>
    </source>
</evidence>
<organism evidence="1 2">
    <name type="scientific">Vigna unguiculata</name>
    <name type="common">Cowpea</name>
    <dbReference type="NCBI Taxonomy" id="3917"/>
    <lineage>
        <taxon>Eukaryota</taxon>
        <taxon>Viridiplantae</taxon>
        <taxon>Streptophyta</taxon>
        <taxon>Embryophyta</taxon>
        <taxon>Tracheophyta</taxon>
        <taxon>Spermatophyta</taxon>
        <taxon>Magnoliopsida</taxon>
        <taxon>eudicotyledons</taxon>
        <taxon>Gunneridae</taxon>
        <taxon>Pentapetalae</taxon>
        <taxon>rosids</taxon>
        <taxon>fabids</taxon>
        <taxon>Fabales</taxon>
        <taxon>Fabaceae</taxon>
        <taxon>Papilionoideae</taxon>
        <taxon>50 kb inversion clade</taxon>
        <taxon>NPAAA clade</taxon>
        <taxon>indigoferoid/millettioid clade</taxon>
        <taxon>Phaseoleae</taxon>
        <taxon>Vigna</taxon>
    </lineage>
</organism>
<reference evidence="1 2" key="1">
    <citation type="submission" date="2019-04" db="EMBL/GenBank/DDBJ databases">
        <title>An improved genome assembly and genetic linkage map for asparagus bean, Vigna unguiculata ssp. sesquipedialis.</title>
        <authorList>
            <person name="Xia Q."/>
            <person name="Zhang R."/>
            <person name="Dong Y."/>
        </authorList>
    </citation>
    <scope>NUCLEOTIDE SEQUENCE [LARGE SCALE GENOMIC DNA]</scope>
    <source>
        <tissue evidence="1">Leaf</tissue>
    </source>
</reference>
<dbReference type="EMBL" id="CP039349">
    <property type="protein sequence ID" value="QCD93809.1"/>
    <property type="molecule type" value="Genomic_DNA"/>
</dbReference>
<gene>
    <name evidence="1" type="ORF">DEO72_LG5g1885</name>
</gene>